<gene>
    <name evidence="2" type="ORF">SAMN05421672_1412</name>
</gene>
<feature type="non-terminal residue" evidence="2">
    <location>
        <position position="228"/>
    </location>
</feature>
<organism evidence="2 3">
    <name type="scientific">Pseudomonas flexibilis</name>
    <dbReference type="NCBI Taxonomy" id="706570"/>
    <lineage>
        <taxon>Bacteria</taxon>
        <taxon>Pseudomonadati</taxon>
        <taxon>Pseudomonadota</taxon>
        <taxon>Gammaproteobacteria</taxon>
        <taxon>Pseudomonadales</taxon>
        <taxon>Pseudomonadaceae</taxon>
        <taxon>Pseudomonas</taxon>
    </lineage>
</organism>
<name>A0A1N7BSC7_9PSED</name>
<dbReference type="Pfam" id="PF11153">
    <property type="entry name" value="DUF2931"/>
    <property type="match status" value="1"/>
</dbReference>
<evidence type="ECO:0000313" key="2">
    <source>
        <dbReference type="EMBL" id="SIR54143.1"/>
    </source>
</evidence>
<proteinExistence type="predicted"/>
<evidence type="ECO:0000256" key="1">
    <source>
        <dbReference type="SAM" id="SignalP"/>
    </source>
</evidence>
<keyword evidence="1" id="KW-0732">Signal</keyword>
<feature type="chain" id="PRO_5012048955" evidence="1">
    <location>
        <begin position="22"/>
        <end position="228"/>
    </location>
</feature>
<accession>A0A1N7BSC7</accession>
<evidence type="ECO:0000313" key="3">
    <source>
        <dbReference type="Proteomes" id="UP000186079"/>
    </source>
</evidence>
<reference evidence="2 3" key="1">
    <citation type="submission" date="2017-01" db="EMBL/GenBank/DDBJ databases">
        <authorList>
            <person name="Mah S.A."/>
            <person name="Swanson W.J."/>
            <person name="Moy G.W."/>
            <person name="Vacquier V.D."/>
        </authorList>
    </citation>
    <scope>NUCLEOTIDE SEQUENCE [LARGE SCALE GENOMIC DNA]</scope>
    <source>
        <strain evidence="2 3">ATCC 29606</strain>
    </source>
</reference>
<protein>
    <submittedName>
        <fullName evidence="2">Uncharacterized protein</fullName>
    </submittedName>
</protein>
<dbReference type="Proteomes" id="UP000186079">
    <property type="component" value="Unassembled WGS sequence"/>
</dbReference>
<dbReference type="AlphaFoldDB" id="A0A1N7BSC7"/>
<sequence>MAPGKRLLGCLLLVLSMAASAASQTDPAGRYVLNGVREMDSALLIRSDGTFAASLAYGNVEGRVQGRWQRQGEILILQGAQGHPEIAELINGTRLTLDGACLLRDMGTYQACYLRQPELPYDDWRLGFFAPDYMDVWVETTDVADVRGITFREAVAGSVSIRQPEDGSGEPAGWPGPYIRGKGRNFQGVDLPARIFIRWQSLAEPQTYRVTLSIPAEARELMLKPERV</sequence>
<dbReference type="EMBL" id="FTMC01000041">
    <property type="protein sequence ID" value="SIR54143.1"/>
    <property type="molecule type" value="Genomic_DNA"/>
</dbReference>
<feature type="signal peptide" evidence="1">
    <location>
        <begin position="1"/>
        <end position="21"/>
    </location>
</feature>
<dbReference type="InterPro" id="IPR021326">
    <property type="entry name" value="DUF2931"/>
</dbReference>